<protein>
    <submittedName>
        <fullName evidence="8">Antilisterial bacteriocin subtilosin biosynthesis protein AlbA</fullName>
    </submittedName>
</protein>
<evidence type="ECO:0000256" key="1">
    <source>
        <dbReference type="ARBA" id="ARBA00001966"/>
    </source>
</evidence>
<dbReference type="Proteomes" id="UP000315471">
    <property type="component" value="Unassembled WGS sequence"/>
</dbReference>
<dbReference type="CDD" id="cd01335">
    <property type="entry name" value="Radical_SAM"/>
    <property type="match status" value="1"/>
</dbReference>
<dbReference type="CDD" id="cd21123">
    <property type="entry name" value="SPASM_MftC-like"/>
    <property type="match status" value="1"/>
</dbReference>
<dbReference type="SFLD" id="SFLDG01067">
    <property type="entry name" value="SPASM/twitch_domain_containing"/>
    <property type="match status" value="1"/>
</dbReference>
<dbReference type="RefSeq" id="WP_146598444.1">
    <property type="nucleotide sequence ID" value="NZ_SJPY01000001.1"/>
</dbReference>
<dbReference type="SUPFAM" id="SSF102114">
    <property type="entry name" value="Radical SAM enzymes"/>
    <property type="match status" value="1"/>
</dbReference>
<comment type="cofactor">
    <cofactor evidence="1">
        <name>[4Fe-4S] cluster</name>
        <dbReference type="ChEBI" id="CHEBI:49883"/>
    </cofactor>
</comment>
<dbReference type="PIRSF" id="PIRSF037420">
    <property type="entry name" value="PQQ_syn_pqqE"/>
    <property type="match status" value="1"/>
</dbReference>
<evidence type="ECO:0000256" key="5">
    <source>
        <dbReference type="ARBA" id="ARBA00023004"/>
    </source>
</evidence>
<dbReference type="SFLD" id="SFLDS00029">
    <property type="entry name" value="Radical_SAM"/>
    <property type="match status" value="1"/>
</dbReference>
<proteinExistence type="predicted"/>
<accession>A0A5C6EE38</accession>
<dbReference type="InterPro" id="IPR006638">
    <property type="entry name" value="Elp3/MiaA/NifB-like_rSAM"/>
</dbReference>
<dbReference type="InterPro" id="IPR007197">
    <property type="entry name" value="rSAM"/>
</dbReference>
<dbReference type="SMART" id="SM00729">
    <property type="entry name" value="Elp3"/>
    <property type="match status" value="1"/>
</dbReference>
<dbReference type="GO" id="GO:0046872">
    <property type="term" value="F:metal ion binding"/>
    <property type="evidence" value="ECO:0007669"/>
    <property type="project" value="UniProtKB-KW"/>
</dbReference>
<dbReference type="PROSITE" id="PS51918">
    <property type="entry name" value="RADICAL_SAM"/>
    <property type="match status" value="1"/>
</dbReference>
<evidence type="ECO:0000313" key="9">
    <source>
        <dbReference type="Proteomes" id="UP000315471"/>
    </source>
</evidence>
<dbReference type="PANTHER" id="PTHR11228">
    <property type="entry name" value="RADICAL SAM DOMAIN PROTEIN"/>
    <property type="match status" value="1"/>
</dbReference>
<dbReference type="GO" id="GO:0003824">
    <property type="term" value="F:catalytic activity"/>
    <property type="evidence" value="ECO:0007669"/>
    <property type="project" value="InterPro"/>
</dbReference>
<organism evidence="8 9">
    <name type="scientific">Novipirellula aureliae</name>
    <dbReference type="NCBI Taxonomy" id="2527966"/>
    <lineage>
        <taxon>Bacteria</taxon>
        <taxon>Pseudomonadati</taxon>
        <taxon>Planctomycetota</taxon>
        <taxon>Planctomycetia</taxon>
        <taxon>Pirellulales</taxon>
        <taxon>Pirellulaceae</taxon>
        <taxon>Novipirellula</taxon>
    </lineage>
</organism>
<keyword evidence="4" id="KW-0479">Metal-binding</keyword>
<comment type="caution">
    <text evidence="8">The sequence shown here is derived from an EMBL/GenBank/DDBJ whole genome shotgun (WGS) entry which is preliminary data.</text>
</comment>
<keyword evidence="6" id="KW-0411">Iron-sulfur</keyword>
<evidence type="ECO:0000256" key="2">
    <source>
        <dbReference type="ARBA" id="ARBA00022485"/>
    </source>
</evidence>
<dbReference type="Gene3D" id="3.20.20.70">
    <property type="entry name" value="Aldolase class I"/>
    <property type="match status" value="1"/>
</dbReference>
<keyword evidence="2" id="KW-0004">4Fe-4S</keyword>
<evidence type="ECO:0000256" key="4">
    <source>
        <dbReference type="ARBA" id="ARBA00022723"/>
    </source>
</evidence>
<dbReference type="AlphaFoldDB" id="A0A5C6EE38"/>
<dbReference type="EMBL" id="SJPY01000001">
    <property type="protein sequence ID" value="TWU45806.1"/>
    <property type="molecule type" value="Genomic_DNA"/>
</dbReference>
<evidence type="ECO:0000259" key="7">
    <source>
        <dbReference type="PROSITE" id="PS51918"/>
    </source>
</evidence>
<evidence type="ECO:0000256" key="3">
    <source>
        <dbReference type="ARBA" id="ARBA00022691"/>
    </source>
</evidence>
<evidence type="ECO:0000256" key="6">
    <source>
        <dbReference type="ARBA" id="ARBA00023014"/>
    </source>
</evidence>
<dbReference type="PANTHER" id="PTHR11228:SF34">
    <property type="entry name" value="TUNGSTEN-CONTAINING ALDEHYDE FERREDOXIN OXIDOREDUCTASE COFACTOR MODIFYING PROTEIN"/>
    <property type="match status" value="1"/>
</dbReference>
<dbReference type="OrthoDB" id="9782387at2"/>
<gene>
    <name evidence="8" type="primary">albA</name>
    <name evidence="8" type="ORF">Q31b_09820</name>
</gene>
<evidence type="ECO:0000313" key="8">
    <source>
        <dbReference type="EMBL" id="TWU45806.1"/>
    </source>
</evidence>
<keyword evidence="3" id="KW-0949">S-adenosyl-L-methionine</keyword>
<name>A0A5C6EE38_9BACT</name>
<dbReference type="InterPro" id="IPR050377">
    <property type="entry name" value="Radical_SAM_PqqE_MftC-like"/>
</dbReference>
<dbReference type="InterPro" id="IPR058240">
    <property type="entry name" value="rSAM_sf"/>
</dbReference>
<dbReference type="InterPro" id="IPR013785">
    <property type="entry name" value="Aldolase_TIM"/>
</dbReference>
<keyword evidence="9" id="KW-1185">Reference proteome</keyword>
<sequence length="356" mass="39262">MSHPHQHPHAALASEPGYRYTKAPRRVYWELTRACGLACKHCRAEAIKERLPDELTKDEAFKVLRALAEAKPVVVLTGGDPLERPDFFEIMDYAKSLKLHVDVAPSVTPKLTREAVFQLKEHGVGAMSLSLDGSNAKRHDDLRGIPGCFARTLEAAEHIAEAKIPMQVNTLVTADTLSDMPAIHECLGQMKPKRWSLFFLVTTGRGELLRQIEPEQAEELFEWLIEMGPKSNFMIATTEAPQYRRVLAKRQAGDGPPRVPGAGMRDGNGIMFISYRGDIMPSGFLPISAGSVRESDPLTIYRESELFTSLRDTSAFGGRCGACDLKDLCGGSRGRAYAATGDPLAEDPLCRYRPPA</sequence>
<dbReference type="InterPro" id="IPR017200">
    <property type="entry name" value="PqqE-like"/>
</dbReference>
<keyword evidence="5" id="KW-0408">Iron</keyword>
<dbReference type="GO" id="GO:0051539">
    <property type="term" value="F:4 iron, 4 sulfur cluster binding"/>
    <property type="evidence" value="ECO:0007669"/>
    <property type="project" value="UniProtKB-KW"/>
</dbReference>
<feature type="domain" description="Radical SAM core" evidence="7">
    <location>
        <begin position="21"/>
        <end position="230"/>
    </location>
</feature>
<dbReference type="Pfam" id="PF04055">
    <property type="entry name" value="Radical_SAM"/>
    <property type="match status" value="1"/>
</dbReference>
<reference evidence="8 9" key="1">
    <citation type="submission" date="2019-02" db="EMBL/GenBank/DDBJ databases">
        <title>Deep-cultivation of Planctomycetes and their phenomic and genomic characterization uncovers novel biology.</title>
        <authorList>
            <person name="Wiegand S."/>
            <person name="Jogler M."/>
            <person name="Boedeker C."/>
            <person name="Pinto D."/>
            <person name="Vollmers J."/>
            <person name="Rivas-Marin E."/>
            <person name="Kohn T."/>
            <person name="Peeters S.H."/>
            <person name="Heuer A."/>
            <person name="Rast P."/>
            <person name="Oberbeckmann S."/>
            <person name="Bunk B."/>
            <person name="Jeske O."/>
            <person name="Meyerdierks A."/>
            <person name="Storesund J.E."/>
            <person name="Kallscheuer N."/>
            <person name="Luecker S."/>
            <person name="Lage O.M."/>
            <person name="Pohl T."/>
            <person name="Merkel B.J."/>
            <person name="Hornburger P."/>
            <person name="Mueller R.-W."/>
            <person name="Bruemmer F."/>
            <person name="Labrenz M."/>
            <person name="Spormann A.M."/>
            <person name="Op Den Camp H."/>
            <person name="Overmann J."/>
            <person name="Amann R."/>
            <person name="Jetten M.S.M."/>
            <person name="Mascher T."/>
            <person name="Medema M.H."/>
            <person name="Devos D.P."/>
            <person name="Kaster A.-K."/>
            <person name="Ovreas L."/>
            <person name="Rohde M."/>
            <person name="Galperin M.Y."/>
            <person name="Jogler C."/>
        </authorList>
    </citation>
    <scope>NUCLEOTIDE SEQUENCE [LARGE SCALE GENOMIC DNA]</scope>
    <source>
        <strain evidence="8 9">Q31b</strain>
    </source>
</reference>